<reference evidence="1 2" key="2">
    <citation type="journal article" date="2022" name="Mol. Ecol. Resour.">
        <title>The genomes of chicory, endive, great burdock and yacon provide insights into Asteraceae paleo-polyploidization history and plant inulin production.</title>
        <authorList>
            <person name="Fan W."/>
            <person name="Wang S."/>
            <person name="Wang H."/>
            <person name="Wang A."/>
            <person name="Jiang F."/>
            <person name="Liu H."/>
            <person name="Zhao H."/>
            <person name="Xu D."/>
            <person name="Zhang Y."/>
        </authorList>
    </citation>
    <scope>NUCLEOTIDE SEQUENCE [LARGE SCALE GENOMIC DNA]</scope>
    <source>
        <strain evidence="2">cv. Punajuju</strain>
        <tissue evidence="1">Leaves</tissue>
    </source>
</reference>
<comment type="caution">
    <text evidence="1">The sequence shown here is derived from an EMBL/GenBank/DDBJ whole genome shotgun (WGS) entry which is preliminary data.</text>
</comment>
<dbReference type="EMBL" id="CM042016">
    <property type="protein sequence ID" value="KAI3699227.1"/>
    <property type="molecule type" value="Genomic_DNA"/>
</dbReference>
<name>A0ACB8ZN45_CICIN</name>
<organism evidence="1 2">
    <name type="scientific">Cichorium intybus</name>
    <name type="common">Chicory</name>
    <dbReference type="NCBI Taxonomy" id="13427"/>
    <lineage>
        <taxon>Eukaryota</taxon>
        <taxon>Viridiplantae</taxon>
        <taxon>Streptophyta</taxon>
        <taxon>Embryophyta</taxon>
        <taxon>Tracheophyta</taxon>
        <taxon>Spermatophyta</taxon>
        <taxon>Magnoliopsida</taxon>
        <taxon>eudicotyledons</taxon>
        <taxon>Gunneridae</taxon>
        <taxon>Pentapetalae</taxon>
        <taxon>asterids</taxon>
        <taxon>campanulids</taxon>
        <taxon>Asterales</taxon>
        <taxon>Asteraceae</taxon>
        <taxon>Cichorioideae</taxon>
        <taxon>Cichorieae</taxon>
        <taxon>Cichoriinae</taxon>
        <taxon>Cichorium</taxon>
    </lineage>
</organism>
<proteinExistence type="predicted"/>
<gene>
    <name evidence="1" type="ORF">L2E82_43375</name>
</gene>
<evidence type="ECO:0000313" key="1">
    <source>
        <dbReference type="EMBL" id="KAI3699227.1"/>
    </source>
</evidence>
<reference evidence="2" key="1">
    <citation type="journal article" date="2022" name="Mol. Ecol. Resour.">
        <title>The genomes of chicory, endive, great burdock and yacon provide insights into Asteraceae palaeo-polyploidization history and plant inulin production.</title>
        <authorList>
            <person name="Fan W."/>
            <person name="Wang S."/>
            <person name="Wang H."/>
            <person name="Wang A."/>
            <person name="Jiang F."/>
            <person name="Liu H."/>
            <person name="Zhao H."/>
            <person name="Xu D."/>
            <person name="Zhang Y."/>
        </authorList>
    </citation>
    <scope>NUCLEOTIDE SEQUENCE [LARGE SCALE GENOMIC DNA]</scope>
    <source>
        <strain evidence="2">cv. Punajuju</strain>
    </source>
</reference>
<sequence>MDASRYKFCSIACKLGINTGKPTTKPQPVRPVPNKCPDPDSNVDTDIDTNSSGGLNRKRAFMGTSRRKGIPVKAPFF</sequence>
<accession>A0ACB8ZN45</accession>
<keyword evidence="2" id="KW-1185">Reference proteome</keyword>
<dbReference type="Proteomes" id="UP001055811">
    <property type="component" value="Linkage Group LG08"/>
</dbReference>
<evidence type="ECO:0000313" key="2">
    <source>
        <dbReference type="Proteomes" id="UP001055811"/>
    </source>
</evidence>
<protein>
    <submittedName>
        <fullName evidence="1">Uncharacterized protein</fullName>
    </submittedName>
</protein>